<dbReference type="InterPro" id="IPR014044">
    <property type="entry name" value="CAP_dom"/>
</dbReference>
<sequence>MKCTVQEWLRVTTVLFMARAIPAMVVPNATLLEKLLEKYMDEDGEWWTAKQRGKRAITDNDMQSILDLHNKLRSQVYPTASNMEYMVVWATSNRIGCAINLCHNMNIWGQIWPKAVYLVCNYSPKGNWWGHAPYKHGRPCSACPPSFGGGCRENLCYKEGSDSYYPPREEETNEIERQQAQVRDTHVRTRSDDSNRNEVISTQQMSQIVSCEVRLRDQCKGTTCNRYECPAGCLDSKAKVIGSVHYEMQSSICRAAIHYGIIDNDGGWVDITRQGRKHYFIKSNRNGVQTIGVYCPRNCMQANPHYARVIGSRIYSDLSSICRAAVHAGVVQNHGGYVDVMPVDKRKTYTASFQNGIFSER</sequence>
<dbReference type="InterPro" id="IPR035940">
    <property type="entry name" value="CAP_sf"/>
</dbReference>
<dbReference type="Pfam" id="PF03815">
    <property type="entry name" value="LCCL"/>
    <property type="match status" value="1"/>
</dbReference>
<evidence type="ECO:0000313" key="9">
    <source>
        <dbReference type="Proteomes" id="UP001166674"/>
    </source>
</evidence>
<dbReference type="FunFam" id="2.170.130.20:FF:000001">
    <property type="entry name" value="Cysteine-rich secretory protein LCCL domain-containing 1"/>
    <property type="match status" value="2"/>
</dbReference>
<dbReference type="SMART" id="SM00603">
    <property type="entry name" value="LCCL"/>
    <property type="match status" value="2"/>
</dbReference>
<protein>
    <submittedName>
        <fullName evidence="8">Cysteine-rich secretory protein LCCL domain-containing 1</fullName>
    </submittedName>
</protein>
<evidence type="ECO:0000256" key="3">
    <source>
        <dbReference type="ARBA" id="ARBA00022729"/>
    </source>
</evidence>
<reference evidence="8" key="1">
    <citation type="submission" date="2020-03" db="EMBL/GenBank/DDBJ databases">
        <title>Studies in the Genomics of Life Span.</title>
        <authorList>
            <person name="Glass D."/>
        </authorList>
    </citation>
    <scope>NUCLEOTIDE SEQUENCE</scope>
    <source>
        <strain evidence="8">SUZIE</strain>
        <tissue evidence="8">Muscle</tissue>
    </source>
</reference>
<feature type="region of interest" description="Disordered" evidence="6">
    <location>
        <begin position="167"/>
        <end position="195"/>
    </location>
</feature>
<keyword evidence="2" id="KW-0964">Secreted</keyword>
<comment type="caution">
    <text evidence="8">The sequence shown here is derived from an EMBL/GenBank/DDBJ whole genome shotgun (WGS) entry which is preliminary data.</text>
</comment>
<evidence type="ECO:0000259" key="7">
    <source>
        <dbReference type="PROSITE" id="PS50820"/>
    </source>
</evidence>
<evidence type="ECO:0000256" key="2">
    <source>
        <dbReference type="ARBA" id="ARBA00022525"/>
    </source>
</evidence>
<evidence type="ECO:0000256" key="4">
    <source>
        <dbReference type="ARBA" id="ARBA00022737"/>
    </source>
</evidence>
<dbReference type="PROSITE" id="PS01010">
    <property type="entry name" value="CRISP_2"/>
    <property type="match status" value="1"/>
</dbReference>
<dbReference type="InterPro" id="IPR051957">
    <property type="entry name" value="CRISP-LCCL_domain"/>
</dbReference>
<dbReference type="InterPro" id="IPR036609">
    <property type="entry name" value="LCCL_sf"/>
</dbReference>
<dbReference type="PROSITE" id="PS50820">
    <property type="entry name" value="LCCL"/>
    <property type="match status" value="2"/>
</dbReference>
<name>A0AA41NE34_SCICA</name>
<dbReference type="PANTHER" id="PTHR31331">
    <property type="entry name" value="LCCL DOMAIN PROTEIN (AFU_ORTHOLOGUE AFUA_5G08630)"/>
    <property type="match status" value="1"/>
</dbReference>
<dbReference type="InterPro" id="IPR018244">
    <property type="entry name" value="Allrgn_V5/Tpx1_CS"/>
</dbReference>
<keyword evidence="3" id="KW-0732">Signal</keyword>
<accession>A0AA41NE34</accession>
<feature type="domain" description="LCCL" evidence="7">
    <location>
        <begin position="306"/>
        <end position="361"/>
    </location>
</feature>
<evidence type="ECO:0000256" key="5">
    <source>
        <dbReference type="ARBA" id="ARBA00023157"/>
    </source>
</evidence>
<dbReference type="SMART" id="SM00198">
    <property type="entry name" value="SCP"/>
    <property type="match status" value="1"/>
</dbReference>
<keyword evidence="5" id="KW-1015">Disulfide bond</keyword>
<dbReference type="Gene3D" id="2.170.130.20">
    <property type="entry name" value="LCCL-like domain"/>
    <property type="match status" value="2"/>
</dbReference>
<evidence type="ECO:0000313" key="8">
    <source>
        <dbReference type="EMBL" id="MBZ3888685.1"/>
    </source>
</evidence>
<evidence type="ECO:0000256" key="1">
    <source>
        <dbReference type="ARBA" id="ARBA00004613"/>
    </source>
</evidence>
<dbReference type="PANTHER" id="PTHR31331:SF9">
    <property type="entry name" value="CYSTEINE-RICH SECRETORY PROTEIN LCCL DOMAIN-CONTAINING 1"/>
    <property type="match status" value="1"/>
</dbReference>
<proteinExistence type="predicted"/>
<feature type="domain" description="LCCL" evidence="7">
    <location>
        <begin position="205"/>
        <end position="300"/>
    </location>
</feature>
<keyword evidence="9" id="KW-1185">Reference proteome</keyword>
<dbReference type="SUPFAM" id="SSF69848">
    <property type="entry name" value="LCCL domain"/>
    <property type="match status" value="2"/>
</dbReference>
<evidence type="ECO:0000256" key="6">
    <source>
        <dbReference type="SAM" id="MobiDB-lite"/>
    </source>
</evidence>
<dbReference type="InterPro" id="IPR004043">
    <property type="entry name" value="LCCL"/>
</dbReference>
<dbReference type="SUPFAM" id="SSF55797">
    <property type="entry name" value="PR-1-like"/>
    <property type="match status" value="1"/>
</dbReference>
<comment type="subcellular location">
    <subcellularLocation>
        <location evidence="1">Secreted</location>
    </subcellularLocation>
</comment>
<dbReference type="Gene3D" id="3.40.33.10">
    <property type="entry name" value="CAP"/>
    <property type="match status" value="1"/>
</dbReference>
<dbReference type="Proteomes" id="UP001166674">
    <property type="component" value="Unassembled WGS sequence"/>
</dbReference>
<dbReference type="GO" id="GO:0005576">
    <property type="term" value="C:extracellular region"/>
    <property type="evidence" value="ECO:0007669"/>
    <property type="project" value="UniProtKB-SubCell"/>
</dbReference>
<keyword evidence="4" id="KW-0677">Repeat</keyword>
<gene>
    <name evidence="8" type="ORF">SUZIE_199180</name>
</gene>
<dbReference type="EMBL" id="JAATJV010424400">
    <property type="protein sequence ID" value="MBZ3888685.1"/>
    <property type="molecule type" value="Genomic_DNA"/>
</dbReference>
<dbReference type="AlphaFoldDB" id="A0AA41NE34"/>
<organism evidence="8 9">
    <name type="scientific">Sciurus carolinensis</name>
    <name type="common">Eastern gray squirrel</name>
    <dbReference type="NCBI Taxonomy" id="30640"/>
    <lineage>
        <taxon>Eukaryota</taxon>
        <taxon>Metazoa</taxon>
        <taxon>Chordata</taxon>
        <taxon>Craniata</taxon>
        <taxon>Vertebrata</taxon>
        <taxon>Euteleostomi</taxon>
        <taxon>Mammalia</taxon>
        <taxon>Eutheria</taxon>
        <taxon>Euarchontoglires</taxon>
        <taxon>Glires</taxon>
        <taxon>Rodentia</taxon>
        <taxon>Sciuromorpha</taxon>
        <taxon>Sciuridae</taxon>
        <taxon>Sciurinae</taxon>
        <taxon>Sciurini</taxon>
        <taxon>Sciurus</taxon>
    </lineage>
</organism>